<dbReference type="SUPFAM" id="SSF50249">
    <property type="entry name" value="Nucleic acid-binding proteins"/>
    <property type="match status" value="1"/>
</dbReference>
<dbReference type="GO" id="GO:0003723">
    <property type="term" value="F:RNA binding"/>
    <property type="evidence" value="ECO:0007669"/>
    <property type="project" value="InterPro"/>
</dbReference>
<reference evidence="2" key="1">
    <citation type="journal article" date="2022" name="Proc. Natl. Acad. Sci. U.S.A.">
        <title>Life cycle and functional genomics of the unicellular red alga Galdieria for elucidating algal and plant evolution and industrial use.</title>
        <authorList>
            <person name="Hirooka S."/>
            <person name="Itabashi T."/>
            <person name="Ichinose T.M."/>
            <person name="Onuma R."/>
            <person name="Fujiwara T."/>
            <person name="Yamashita S."/>
            <person name="Jong L.W."/>
            <person name="Tomita R."/>
            <person name="Iwane A.H."/>
            <person name="Miyagishima S.Y."/>
        </authorList>
    </citation>
    <scope>NUCLEOTIDE SEQUENCE</scope>
    <source>
        <strain evidence="2">NBRC 102759</strain>
    </source>
</reference>
<accession>A0A9C7Q1N1</accession>
<gene>
    <name evidence="2" type="ORF">GpartN1_g5683.t1</name>
</gene>
<dbReference type="Proteomes" id="UP001061958">
    <property type="component" value="Unassembled WGS sequence"/>
</dbReference>
<dbReference type="SMART" id="SM00955">
    <property type="entry name" value="RNB"/>
    <property type="match status" value="1"/>
</dbReference>
<evidence type="ECO:0000259" key="1">
    <source>
        <dbReference type="SMART" id="SM00955"/>
    </source>
</evidence>
<dbReference type="EMBL" id="BQMJ01000048">
    <property type="protein sequence ID" value="GJQ13892.1"/>
    <property type="molecule type" value="Genomic_DNA"/>
</dbReference>
<proteinExistence type="predicted"/>
<dbReference type="PANTHER" id="PTHR23355:SF42">
    <property type="entry name" value="RIBONUCLEASE II, CHLOROPLASTIC_MITOCHONDRIAL"/>
    <property type="match status" value="1"/>
</dbReference>
<dbReference type="InterPro" id="IPR001900">
    <property type="entry name" value="RNase_II/R"/>
</dbReference>
<comment type="caution">
    <text evidence="2">The sequence shown here is derived from an EMBL/GenBank/DDBJ whole genome shotgun (WGS) entry which is preliminary data.</text>
</comment>
<protein>
    <recommendedName>
        <fullName evidence="1">RNB domain-containing protein</fullName>
    </recommendedName>
</protein>
<dbReference type="AlphaFoldDB" id="A0A9C7Q1N1"/>
<dbReference type="PANTHER" id="PTHR23355">
    <property type="entry name" value="RIBONUCLEASE"/>
    <property type="match status" value="1"/>
</dbReference>
<evidence type="ECO:0000313" key="2">
    <source>
        <dbReference type="EMBL" id="GJQ13892.1"/>
    </source>
</evidence>
<keyword evidence="3" id="KW-1185">Reference proteome</keyword>
<feature type="domain" description="RNB" evidence="1">
    <location>
        <begin position="347"/>
        <end position="649"/>
    </location>
</feature>
<reference evidence="2" key="2">
    <citation type="submission" date="2022-01" db="EMBL/GenBank/DDBJ databases">
        <authorList>
            <person name="Hirooka S."/>
            <person name="Miyagishima S.Y."/>
        </authorList>
    </citation>
    <scope>NUCLEOTIDE SEQUENCE</scope>
    <source>
        <strain evidence="2">NBRC 102759</strain>
    </source>
</reference>
<dbReference type="Pfam" id="PF00773">
    <property type="entry name" value="RNB"/>
    <property type="match status" value="1"/>
</dbReference>
<evidence type="ECO:0000313" key="3">
    <source>
        <dbReference type="Proteomes" id="UP001061958"/>
    </source>
</evidence>
<dbReference type="InterPro" id="IPR050180">
    <property type="entry name" value="RNR_Ribonuclease"/>
</dbReference>
<dbReference type="GO" id="GO:0000175">
    <property type="term" value="F:3'-5'-RNA exonuclease activity"/>
    <property type="evidence" value="ECO:0007669"/>
    <property type="project" value="TreeGrafter"/>
</dbReference>
<dbReference type="GO" id="GO:0000932">
    <property type="term" value="C:P-body"/>
    <property type="evidence" value="ECO:0007669"/>
    <property type="project" value="TreeGrafter"/>
</dbReference>
<sequence>MFVEFIRWLPRVGKWRNFYVYDKIITCHSHTVSRTFVGFDLRSATVSPKCLGPSCILLSQQYSEVNTSLNTRTGICKCQEHLDHGTLLQFRKPEDDWLHWGIILSREEEKYRILSIDGGVYEVNYKQVHALSMTFSLENEPVLEKFVAKVSDSYHERQECQDRRIVNKWKILEKFFAMRISKSPELLSDLREIFQRYILLLNERHIVPSTHVWRNANYGKKTILRKLQEQPFSEEQAALRDEIVHASNKSFEEAIICLERDSLRLVDKQRSEDPLAMKILKTLQRPISPMASFQCLVELGYYNYYENLFLRASRFSEGFHENVLKAGDEILQHWKDLYDNRDMSLSRIELKQYFCYSIDDSDTIEIDDAVGLDGLDADYVWVHVADTSAYISVEDLLFDEALRRGSSIYLPTEKIGMFPMNVAELLLSLGSRYGSNYALSFGFRILPDGKLQDIQICKSIIKAPTRINYATVDKVISGDVVDSSLRDTDRICLQRLYELAKRRRAYRLANGAVEFNVNEAEVKVTFDYAEQPSFQFRNQTSESNSSLLVKEMMLAAGEAVAIHAQSRGWILPFRGQEMVNLPTETELNAIPEGVARFNKLLKFMKPSFISYRPTIHSSLGLPCYMQVTSPIRRAIDLLGHYQISNYLETNMPLMSIDQLSSRIKLAHEGAKEARIVKKRSLKYWCLEYLRMNGLGKSYPATVVSWIKREEPKRVLVQIDKIPYYFMTECDNIYHPGQQVVVRVTDVHPRLGMIRLNIVLEESP</sequence>
<organism evidence="2 3">
    <name type="scientific">Galdieria partita</name>
    <dbReference type="NCBI Taxonomy" id="83374"/>
    <lineage>
        <taxon>Eukaryota</taxon>
        <taxon>Rhodophyta</taxon>
        <taxon>Bangiophyceae</taxon>
        <taxon>Galdieriales</taxon>
        <taxon>Galdieriaceae</taxon>
        <taxon>Galdieria</taxon>
    </lineage>
</organism>
<dbReference type="InterPro" id="IPR012340">
    <property type="entry name" value="NA-bd_OB-fold"/>
</dbReference>
<name>A0A9C7Q1N1_9RHOD</name>
<dbReference type="OrthoDB" id="2285229at2759"/>
<dbReference type="GO" id="GO:0006402">
    <property type="term" value="P:mRNA catabolic process"/>
    <property type="evidence" value="ECO:0007669"/>
    <property type="project" value="TreeGrafter"/>
</dbReference>